<dbReference type="RefSeq" id="WP_380697122.1">
    <property type="nucleotide sequence ID" value="NZ_JBHRYR010000003.1"/>
</dbReference>
<organism evidence="2 3">
    <name type="scientific">Saccharospirillum mangrovi</name>
    <dbReference type="NCBI Taxonomy" id="2161747"/>
    <lineage>
        <taxon>Bacteria</taxon>
        <taxon>Pseudomonadati</taxon>
        <taxon>Pseudomonadota</taxon>
        <taxon>Gammaproteobacteria</taxon>
        <taxon>Oceanospirillales</taxon>
        <taxon>Saccharospirillaceae</taxon>
        <taxon>Saccharospirillum</taxon>
    </lineage>
</organism>
<reference evidence="3" key="1">
    <citation type="journal article" date="2019" name="Int. J. Syst. Evol. Microbiol.">
        <title>The Global Catalogue of Microorganisms (GCM) 10K type strain sequencing project: providing services to taxonomists for standard genome sequencing and annotation.</title>
        <authorList>
            <consortium name="The Broad Institute Genomics Platform"/>
            <consortium name="The Broad Institute Genome Sequencing Center for Infectious Disease"/>
            <person name="Wu L."/>
            <person name="Ma J."/>
        </authorList>
    </citation>
    <scope>NUCLEOTIDE SEQUENCE [LARGE SCALE GENOMIC DNA]</scope>
    <source>
        <strain evidence="3">IBRC 10765</strain>
    </source>
</reference>
<gene>
    <name evidence="2" type="ORF">ACFOOG_12780</name>
</gene>
<evidence type="ECO:0000313" key="3">
    <source>
        <dbReference type="Proteomes" id="UP001595617"/>
    </source>
</evidence>
<sequence length="313" mass="32983">MKTNARTLALISLTALAAHSTALTPEAEANYGTQSLGTAADDQVMVMVRAGGDYDMSMHSVPDTDMYCSGYVSEAPDAVISVPANAQSQIYFATYSGDDSTLVVMDPNGKIYCNDDADGRGLNAGVEMPVVPGDYSVWVGIHYPGDYPETAVRVAYTSPMMAQKPGVSLAIDWEAEPTFEHYTLAAGFGPNPIELELIAGGTDTVPSSIGSSCYGNIYGAAPDVTVEYSGVGALHFSATSDSDLTLVIRSPDDVWYCNDDYEGLNPGLSIESAAAGRYAVWVGTYGDDEPDAVLQISEVSPFQSAAGSRRKGN</sequence>
<dbReference type="EMBL" id="JBHRYR010000003">
    <property type="protein sequence ID" value="MFC3853711.1"/>
    <property type="molecule type" value="Genomic_DNA"/>
</dbReference>
<proteinExistence type="predicted"/>
<comment type="caution">
    <text evidence="2">The sequence shown here is derived from an EMBL/GenBank/DDBJ whole genome shotgun (WGS) entry which is preliminary data.</text>
</comment>
<feature type="chain" id="PRO_5045534392" description="Peptidase S1" evidence="1">
    <location>
        <begin position="18"/>
        <end position="313"/>
    </location>
</feature>
<name>A0ABV8A247_9GAMM</name>
<feature type="signal peptide" evidence="1">
    <location>
        <begin position="1"/>
        <end position="17"/>
    </location>
</feature>
<protein>
    <recommendedName>
        <fullName evidence="4">Peptidase S1</fullName>
    </recommendedName>
</protein>
<evidence type="ECO:0000313" key="2">
    <source>
        <dbReference type="EMBL" id="MFC3853711.1"/>
    </source>
</evidence>
<keyword evidence="3" id="KW-1185">Reference proteome</keyword>
<accession>A0ABV8A247</accession>
<dbReference type="Proteomes" id="UP001595617">
    <property type="component" value="Unassembled WGS sequence"/>
</dbReference>
<keyword evidence="1" id="KW-0732">Signal</keyword>
<evidence type="ECO:0008006" key="4">
    <source>
        <dbReference type="Google" id="ProtNLM"/>
    </source>
</evidence>
<evidence type="ECO:0000256" key="1">
    <source>
        <dbReference type="SAM" id="SignalP"/>
    </source>
</evidence>